<feature type="transmembrane region" description="Helical" evidence="1">
    <location>
        <begin position="6"/>
        <end position="24"/>
    </location>
</feature>
<evidence type="ECO:0000256" key="1">
    <source>
        <dbReference type="SAM" id="Phobius"/>
    </source>
</evidence>
<gene>
    <name evidence="2" type="ORF">FZC80_08545</name>
</gene>
<keyword evidence="1" id="KW-1133">Transmembrane helix</keyword>
<dbReference type="OrthoDB" id="2649700at2"/>
<organism evidence="2 3">
    <name type="scientific">Rossellomorea aquimaris</name>
    <dbReference type="NCBI Taxonomy" id="189382"/>
    <lineage>
        <taxon>Bacteria</taxon>
        <taxon>Bacillati</taxon>
        <taxon>Bacillota</taxon>
        <taxon>Bacilli</taxon>
        <taxon>Bacillales</taxon>
        <taxon>Bacillaceae</taxon>
        <taxon>Rossellomorea</taxon>
    </lineage>
</organism>
<dbReference type="InterPro" id="IPR014719">
    <property type="entry name" value="Ribosomal_bL12_C/ClpS-like"/>
</dbReference>
<evidence type="ECO:0008006" key="4">
    <source>
        <dbReference type="Google" id="ProtNLM"/>
    </source>
</evidence>
<dbReference type="Gene3D" id="3.30.1390.10">
    <property type="match status" value="1"/>
</dbReference>
<evidence type="ECO:0000313" key="3">
    <source>
        <dbReference type="Proteomes" id="UP000325054"/>
    </source>
</evidence>
<proteinExistence type="predicted"/>
<reference evidence="2 3" key="1">
    <citation type="submission" date="2019-08" db="EMBL/GenBank/DDBJ databases">
        <title>Bacillus genomes from the desert of Cuatro Cienegas, Coahuila.</title>
        <authorList>
            <person name="Olmedo-Alvarez G."/>
        </authorList>
    </citation>
    <scope>NUCLEOTIDE SEQUENCE [LARGE SCALE GENOMIC DNA]</scope>
    <source>
        <strain evidence="2 3">CH451a_14T</strain>
    </source>
</reference>
<comment type="caution">
    <text evidence="2">The sequence shown here is derived from an EMBL/GenBank/DDBJ whole genome shotgun (WGS) entry which is preliminary data.</text>
</comment>
<protein>
    <recommendedName>
        <fullName evidence="4">Ribosomal protein L7/L12 C-terminal domain-containing protein</fullName>
    </recommendedName>
</protein>
<accession>A0A5D4TXH1</accession>
<name>A0A5D4TXH1_9BACI</name>
<dbReference type="RefSeq" id="WP_148991478.1">
    <property type="nucleotide sequence ID" value="NZ_VTEW01000006.1"/>
</dbReference>
<evidence type="ECO:0000313" key="2">
    <source>
        <dbReference type="EMBL" id="TYS79686.1"/>
    </source>
</evidence>
<dbReference type="Proteomes" id="UP000325054">
    <property type="component" value="Unassembled WGS sequence"/>
</dbReference>
<dbReference type="AlphaFoldDB" id="A0A5D4TXH1"/>
<keyword evidence="1" id="KW-0812">Transmembrane</keyword>
<keyword evidence="1" id="KW-0472">Membrane</keyword>
<dbReference type="EMBL" id="VTEW01000006">
    <property type="protein sequence ID" value="TYS79686.1"/>
    <property type="molecule type" value="Genomic_DNA"/>
</dbReference>
<sequence>MEYNFMDFLIVSILIYLLITVIRLEGRIKGIRYALDQISKKVVVPEKPINNELRELIRKDQEVQAVKEVRETLGLSLVEAKQYIEALKAAEK</sequence>